<comment type="caution">
    <text evidence="6">The sequence shown here is derived from an EMBL/GenBank/DDBJ whole genome shotgun (WGS) entry which is preliminary data.</text>
</comment>
<dbReference type="InterPro" id="IPR000551">
    <property type="entry name" value="MerR-type_HTH_dom"/>
</dbReference>
<sequence length="149" mass="17379">MQIGDLAKKAKTSIRTLRYYEELGILFPTERSAGGFRRYDKDDFNKVLAIQRLKSLGLTLSEIKYLFTIRKKSSVGGEAAKKIYDFLEKRYLDVDEQIERLQQVKTDIEVSKELIKKCFDCRRKTNRCLKTCNIKSQDGDIPKLYRAVL</sequence>
<dbReference type="PRINTS" id="PR00040">
    <property type="entry name" value="HTHMERR"/>
</dbReference>
<keyword evidence="3" id="KW-0238">DNA-binding</keyword>
<evidence type="ECO:0000256" key="4">
    <source>
        <dbReference type="ARBA" id="ARBA00023163"/>
    </source>
</evidence>
<evidence type="ECO:0000313" key="6">
    <source>
        <dbReference type="EMBL" id="OGL44054.1"/>
    </source>
</evidence>
<dbReference type="Proteomes" id="UP000178797">
    <property type="component" value="Unassembled WGS sequence"/>
</dbReference>
<accession>A0A1F7RSS3</accession>
<dbReference type="Gene3D" id="1.10.1660.10">
    <property type="match status" value="1"/>
</dbReference>
<evidence type="ECO:0000259" key="5">
    <source>
        <dbReference type="PROSITE" id="PS50937"/>
    </source>
</evidence>
<dbReference type="AlphaFoldDB" id="A0A1F7RSS3"/>
<keyword evidence="4" id="KW-0804">Transcription</keyword>
<organism evidence="6 7">
    <name type="scientific">Candidatus Schekmanbacteria bacterium RBG_16_38_10</name>
    <dbReference type="NCBI Taxonomy" id="1817879"/>
    <lineage>
        <taxon>Bacteria</taxon>
        <taxon>Candidatus Schekmaniibacteriota</taxon>
    </lineage>
</organism>
<feature type="domain" description="HTH merR-type" evidence="5">
    <location>
        <begin position="1"/>
        <end position="69"/>
    </location>
</feature>
<dbReference type="SMART" id="SM00422">
    <property type="entry name" value="HTH_MERR"/>
    <property type="match status" value="1"/>
</dbReference>
<keyword evidence="2" id="KW-0805">Transcription regulation</keyword>
<gene>
    <name evidence="6" type="ORF">A2W05_03715</name>
</gene>
<dbReference type="Pfam" id="PF13411">
    <property type="entry name" value="MerR_1"/>
    <property type="match status" value="1"/>
</dbReference>
<dbReference type="InterPro" id="IPR047057">
    <property type="entry name" value="MerR_fam"/>
</dbReference>
<evidence type="ECO:0000313" key="7">
    <source>
        <dbReference type="Proteomes" id="UP000178797"/>
    </source>
</evidence>
<evidence type="ECO:0000256" key="2">
    <source>
        <dbReference type="ARBA" id="ARBA00023015"/>
    </source>
</evidence>
<name>A0A1F7RSS3_9BACT</name>
<dbReference type="PANTHER" id="PTHR30204">
    <property type="entry name" value="REDOX-CYCLING DRUG-SENSING TRANSCRIPTIONAL ACTIVATOR SOXR"/>
    <property type="match status" value="1"/>
</dbReference>
<keyword evidence="1" id="KW-0678">Repressor</keyword>
<protein>
    <recommendedName>
        <fullName evidence="5">HTH merR-type domain-containing protein</fullName>
    </recommendedName>
</protein>
<proteinExistence type="predicted"/>
<evidence type="ECO:0000256" key="1">
    <source>
        <dbReference type="ARBA" id="ARBA00022491"/>
    </source>
</evidence>
<dbReference type="PANTHER" id="PTHR30204:SF69">
    <property type="entry name" value="MERR-FAMILY TRANSCRIPTIONAL REGULATOR"/>
    <property type="match status" value="1"/>
</dbReference>
<evidence type="ECO:0000256" key="3">
    <source>
        <dbReference type="ARBA" id="ARBA00023125"/>
    </source>
</evidence>
<reference evidence="6 7" key="1">
    <citation type="journal article" date="2016" name="Nat. Commun.">
        <title>Thousands of microbial genomes shed light on interconnected biogeochemical processes in an aquifer system.</title>
        <authorList>
            <person name="Anantharaman K."/>
            <person name="Brown C.T."/>
            <person name="Hug L.A."/>
            <person name="Sharon I."/>
            <person name="Castelle C.J."/>
            <person name="Probst A.J."/>
            <person name="Thomas B.C."/>
            <person name="Singh A."/>
            <person name="Wilkins M.J."/>
            <person name="Karaoz U."/>
            <person name="Brodie E.L."/>
            <person name="Williams K.H."/>
            <person name="Hubbard S.S."/>
            <person name="Banfield J.F."/>
        </authorList>
    </citation>
    <scope>NUCLEOTIDE SEQUENCE [LARGE SCALE GENOMIC DNA]</scope>
</reference>
<dbReference type="InterPro" id="IPR009061">
    <property type="entry name" value="DNA-bd_dom_put_sf"/>
</dbReference>
<dbReference type="PROSITE" id="PS50937">
    <property type="entry name" value="HTH_MERR_2"/>
    <property type="match status" value="1"/>
</dbReference>
<dbReference type="GO" id="GO:0003700">
    <property type="term" value="F:DNA-binding transcription factor activity"/>
    <property type="evidence" value="ECO:0007669"/>
    <property type="project" value="InterPro"/>
</dbReference>
<dbReference type="EMBL" id="MGDE01000196">
    <property type="protein sequence ID" value="OGL44054.1"/>
    <property type="molecule type" value="Genomic_DNA"/>
</dbReference>
<dbReference type="SUPFAM" id="SSF46955">
    <property type="entry name" value="Putative DNA-binding domain"/>
    <property type="match status" value="1"/>
</dbReference>
<dbReference type="GO" id="GO:0003677">
    <property type="term" value="F:DNA binding"/>
    <property type="evidence" value="ECO:0007669"/>
    <property type="project" value="UniProtKB-KW"/>
</dbReference>